<name>A0AAN6GE37_9BASI</name>
<feature type="region of interest" description="Disordered" evidence="1">
    <location>
        <begin position="355"/>
        <end position="410"/>
    </location>
</feature>
<accession>A0AAN6GE37</accession>
<reference evidence="2" key="1">
    <citation type="journal article" date="2023" name="PhytoFront">
        <title>Draft Genome Resources of Seven Strains of Tilletia horrida, Causal Agent of Kernel Smut of Rice.</title>
        <authorList>
            <person name="Khanal S."/>
            <person name="Antony Babu S."/>
            <person name="Zhou X.G."/>
        </authorList>
    </citation>
    <scope>NUCLEOTIDE SEQUENCE</scope>
    <source>
        <strain evidence="2">TX3</strain>
    </source>
</reference>
<sequence>MASAPAKALTTLFQDSALDIELDGAIERTGRAFFDQILVPTLVLRLPVAPKLLPPPATSSEAPAFLLPIRTPFPGSSPDAFNSEPSAAFPASASASEYAHDHDDEDESAQGGLDGDRGRARPSVPRLLRTLLSLIRVQVDGTYAVSRAAAVRLNPTSTTPVPSVRATDKQLAKGENGAAATAAAAADQRPSALVPFHSQSWAGNKNGRPVAGANARASSSAKKEVNEEEERGKITFESGAGGDVPGGRWVVRWSCEVPISFMQLPTMTPALSLTASLSLLLSSTQLALLFDLPVAADVFVGDQDLLSALSEGPVYPGESPSDRAQRTKSSLARLPLSQLSAQVIGTKLLTPETAAQEIKGRSNRSSVLPPLPDAATEDSNDGFDGDLSAATGMGRRPPLLGSGSSAAAGSLKGADLSVDATAAGSSAAFSRERRVLKRSCLRMLDVSSAVSVRLRTVLSPAKPWASTSKAQNPKSANDAEDDEDALEPYEDGHDAISLRDDDSRLESYPLDEGGALLLCVELDHPLLPVNLQKGPANDRPFGELSFEITNVKIDVLEPASQFALDADANGSVVHAVKPAVNETLCATLFDPEQALSSVDAAATENKGSFPFVLTEGQQRNLVYCVDFIDPVPAPDAIGSGSRPPSMTLHPDLGQIRQVNIVVEARPLLSKVGLKPYDVSGGQEKPKPEDAQEDGEVERLPSFSSAWNCSVDIATARTNLRRRNEAQRRTKEQRERLQRDEHVALCVATPVPLPQ</sequence>
<feature type="compositionally biased region" description="Low complexity" evidence="1">
    <location>
        <begin position="80"/>
        <end position="97"/>
    </location>
</feature>
<protein>
    <submittedName>
        <fullName evidence="2">Uncharacterized protein</fullName>
    </submittedName>
</protein>
<feature type="compositionally biased region" description="Low complexity" evidence="1">
    <location>
        <begin position="399"/>
        <end position="410"/>
    </location>
</feature>
<feature type="compositionally biased region" description="Acidic residues" evidence="1">
    <location>
        <begin position="478"/>
        <end position="488"/>
    </location>
</feature>
<feature type="compositionally biased region" description="Basic and acidic residues" evidence="1">
    <location>
        <begin position="221"/>
        <end position="234"/>
    </location>
</feature>
<dbReference type="Proteomes" id="UP001176521">
    <property type="component" value="Unassembled WGS sequence"/>
</dbReference>
<evidence type="ECO:0000313" key="3">
    <source>
        <dbReference type="Proteomes" id="UP001176521"/>
    </source>
</evidence>
<feature type="compositionally biased region" description="Acidic residues" evidence="1">
    <location>
        <begin position="375"/>
        <end position="384"/>
    </location>
</feature>
<keyword evidence="3" id="KW-1185">Reference proteome</keyword>
<gene>
    <name evidence="2" type="ORF">OC842_002240</name>
</gene>
<organism evidence="2 3">
    <name type="scientific">Tilletia horrida</name>
    <dbReference type="NCBI Taxonomy" id="155126"/>
    <lineage>
        <taxon>Eukaryota</taxon>
        <taxon>Fungi</taxon>
        <taxon>Dikarya</taxon>
        <taxon>Basidiomycota</taxon>
        <taxon>Ustilaginomycotina</taxon>
        <taxon>Exobasidiomycetes</taxon>
        <taxon>Tilletiales</taxon>
        <taxon>Tilletiaceae</taxon>
        <taxon>Tilletia</taxon>
    </lineage>
</organism>
<feature type="compositionally biased region" description="Polar residues" evidence="1">
    <location>
        <begin position="465"/>
        <end position="475"/>
    </location>
</feature>
<evidence type="ECO:0000313" key="2">
    <source>
        <dbReference type="EMBL" id="KAK0535656.1"/>
    </source>
</evidence>
<dbReference type="EMBL" id="JAPDMQ010000091">
    <property type="protein sequence ID" value="KAK0535656.1"/>
    <property type="molecule type" value="Genomic_DNA"/>
</dbReference>
<feature type="region of interest" description="Disordered" evidence="1">
    <location>
        <begin position="199"/>
        <end position="239"/>
    </location>
</feature>
<feature type="region of interest" description="Disordered" evidence="1">
    <location>
        <begin position="462"/>
        <end position="488"/>
    </location>
</feature>
<comment type="caution">
    <text evidence="2">The sequence shown here is derived from an EMBL/GenBank/DDBJ whole genome shotgun (WGS) entry which is preliminary data.</text>
</comment>
<feature type="region of interest" description="Disordered" evidence="1">
    <location>
        <begin position="76"/>
        <end position="121"/>
    </location>
</feature>
<dbReference type="AlphaFoldDB" id="A0AAN6GE37"/>
<feature type="region of interest" description="Disordered" evidence="1">
    <location>
        <begin position="675"/>
        <end position="698"/>
    </location>
</feature>
<evidence type="ECO:0000256" key="1">
    <source>
        <dbReference type="SAM" id="MobiDB-lite"/>
    </source>
</evidence>
<proteinExistence type="predicted"/>